<organism evidence="2 3">
    <name type="scientific">Phytophthora fragariae</name>
    <dbReference type="NCBI Taxonomy" id="53985"/>
    <lineage>
        <taxon>Eukaryota</taxon>
        <taxon>Sar</taxon>
        <taxon>Stramenopiles</taxon>
        <taxon>Oomycota</taxon>
        <taxon>Peronosporomycetes</taxon>
        <taxon>Peronosporales</taxon>
        <taxon>Peronosporaceae</taxon>
        <taxon>Phytophthora</taxon>
    </lineage>
</organism>
<feature type="region of interest" description="Disordered" evidence="1">
    <location>
        <begin position="229"/>
        <end position="252"/>
    </location>
</feature>
<sequence length="477" mass="50938">MERLGLRARGGALGRPNSAAASETSTAPPAKGKFKLRATKDPLPLLTKKDSKSSRETKPKPTFLKSAGGAAPTDKTTGNSKTSVFVANSFARPPPAKDSLKMRTGGFSFMKFQPKNGETKKVAGNSSGKAAPPAFAPSKPFLGKFSVAGLNKKSAKSASEGGLKAGKEPLFKPQVKASMPFAFRADTKSSVAKKRKTAETVAHEDRKNAFPCKSVRTEGIGGFALNKSARSSKEVNTGKQPPRCNVASEKAQRGGIRSSFSFAAKPDAVANEGAMLKKRGLVLHAAESGPMPKRSKRAPTQDAPVHRHGEDVNSMAEERIESGSSPTDITSANGDLAAVFELERETSQCALDATESVHPAVLPPDCREDCWSNSLSGIEEELALKLVCTLDDDKEDEFLLRAAAIQDFTDRVGLEQKQFRNRLLDAHADVSESLLDALTDLMAEEGGIGIDKLVFDVNLDADIDDAFLQDPELQVLQ</sequence>
<evidence type="ECO:0000256" key="1">
    <source>
        <dbReference type="SAM" id="MobiDB-lite"/>
    </source>
</evidence>
<proteinExistence type="predicted"/>
<accession>A0A6G0SL56</accession>
<evidence type="ECO:0000313" key="2">
    <source>
        <dbReference type="EMBL" id="KAE9361424.1"/>
    </source>
</evidence>
<name>A0A6G0SL56_9STRA</name>
<comment type="caution">
    <text evidence="2">The sequence shown here is derived from an EMBL/GenBank/DDBJ whole genome shotgun (WGS) entry which is preliminary data.</text>
</comment>
<feature type="region of interest" description="Disordered" evidence="1">
    <location>
        <begin position="109"/>
        <end position="135"/>
    </location>
</feature>
<reference evidence="2 3" key="1">
    <citation type="submission" date="2018-09" db="EMBL/GenBank/DDBJ databases">
        <title>Genomic investigation of the strawberry pathogen Phytophthora fragariae indicates pathogenicity is determined by transcriptional variation in three key races.</title>
        <authorList>
            <person name="Adams T.M."/>
            <person name="Armitage A.D."/>
            <person name="Sobczyk M.K."/>
            <person name="Bates H.J."/>
            <person name="Dunwell J.M."/>
            <person name="Nellist C.F."/>
            <person name="Harrison R.J."/>
        </authorList>
    </citation>
    <scope>NUCLEOTIDE SEQUENCE [LARGE SCALE GENOMIC DNA]</scope>
    <source>
        <strain evidence="2 3">NOV-77</strain>
    </source>
</reference>
<feature type="region of interest" description="Disordered" evidence="1">
    <location>
        <begin position="288"/>
        <end position="308"/>
    </location>
</feature>
<gene>
    <name evidence="2" type="ORF">PF008_g1059</name>
</gene>
<feature type="compositionally biased region" description="Low complexity" evidence="1">
    <location>
        <begin position="7"/>
        <end position="30"/>
    </location>
</feature>
<evidence type="ECO:0000313" key="3">
    <source>
        <dbReference type="Proteomes" id="UP000486351"/>
    </source>
</evidence>
<dbReference type="Proteomes" id="UP000486351">
    <property type="component" value="Unassembled WGS sequence"/>
</dbReference>
<feature type="compositionally biased region" description="Basic and acidic residues" evidence="1">
    <location>
        <begin position="47"/>
        <end position="59"/>
    </location>
</feature>
<feature type="region of interest" description="Disordered" evidence="1">
    <location>
        <begin position="1"/>
        <end position="80"/>
    </location>
</feature>
<dbReference type="EMBL" id="QXFY01000024">
    <property type="protein sequence ID" value="KAE9361424.1"/>
    <property type="molecule type" value="Genomic_DNA"/>
</dbReference>
<protein>
    <submittedName>
        <fullName evidence="2">Uncharacterized protein</fullName>
    </submittedName>
</protein>
<dbReference type="AlphaFoldDB" id="A0A6G0SL56"/>